<dbReference type="Proteomes" id="UP001347796">
    <property type="component" value="Unassembled WGS sequence"/>
</dbReference>
<feature type="domain" description="Glycoside hydrolase family 31 N-terminal" evidence="5">
    <location>
        <begin position="25"/>
        <end position="236"/>
    </location>
</feature>
<dbReference type="InterPro" id="IPR000322">
    <property type="entry name" value="Glyco_hydro_31_TIM"/>
</dbReference>
<name>A0AAN8JZ84_PATCE</name>
<reference evidence="7 8" key="1">
    <citation type="submission" date="2024-01" db="EMBL/GenBank/DDBJ databases">
        <title>The genome of the rayed Mediterranean limpet Patella caerulea (Linnaeus, 1758).</title>
        <authorList>
            <person name="Anh-Thu Weber A."/>
            <person name="Halstead-Nussloch G."/>
        </authorList>
    </citation>
    <scope>NUCLEOTIDE SEQUENCE [LARGE SCALE GENOMIC DNA]</scope>
    <source>
        <strain evidence="7">AATW-2023a</strain>
        <tissue evidence="7">Whole specimen</tissue>
    </source>
</reference>
<dbReference type="EMBL" id="JAZGQO010000006">
    <property type="protein sequence ID" value="KAK6186066.1"/>
    <property type="molecule type" value="Genomic_DNA"/>
</dbReference>
<dbReference type="InterPro" id="IPR017853">
    <property type="entry name" value="GH"/>
</dbReference>
<comment type="similarity">
    <text evidence="1 2">Belongs to the glycosyl hydrolase 31 family.</text>
</comment>
<evidence type="ECO:0000259" key="4">
    <source>
        <dbReference type="Pfam" id="PF01055"/>
    </source>
</evidence>
<feature type="chain" id="PRO_5042955544" description="Glycoside hydrolase family 31 N-terminal domain-containing protein" evidence="3">
    <location>
        <begin position="20"/>
        <end position="857"/>
    </location>
</feature>
<keyword evidence="8" id="KW-1185">Reference proteome</keyword>
<dbReference type="AlphaFoldDB" id="A0AAN8JZ84"/>
<sequence>MKYLLVFGIILSSCGYISTNILTIDDDNTVIIYAGELRLEINKKPWQLNIYDNNTQQLIITEEDGRSQKLGFGKWVGDYIDLYMGYLFRIGVMEYEYYATDVLSINQTPTDVTLVVDTDDPKHRHIIATFTAAKDRQLSFSFTVDPPLDSNRVNWGFKIQEEDEGFYGFGERFNGVNQRGEKLGCWTEDGSFGWGKFDPHIRFPGGKTSTYVPMPLFISSRKYGFQLDTFYRSEFDSKTVRDVMHIVTETSSFNATLFAGNTVRETFQMMINKNGRSLVPPQWAFGPWNQVSSEIAGENETARARQMLFDQDIPFSVVVDTVHFFPDGEDKQKHEAELLRNQQLLELGVPSTAYYNPMVTTTFNETYGYADKMGYFTKTTDGKSYQYDYLAAHLFHVSQVDFTNPNATAWYTQHFQLALDLQYKGWMYDYGEYTPHNSINSLGQTGLESHNQYPLLYQKACFDYLTQNKTQDDIYAPDYLFYVRSGYLGSQNHTWAHWTGDPSSDWTDSSGLPAQLLASLSIGISGMPFSGSDIGGFEWYTGASADEELWVRWTQLGCFSGYMHEQGGGKGAGRKTHIFDWKNGTILWRKFAKLRTQLIPYIYTQAHIAHYEGLPLMQHHLLNFDDKTALKYPHQYMFGESILVAPVTKPGVNQLDVYIPSGEDWIDVSSKLIYDEVDGRFRISQNNIIPGGKLITMAAPLDTVPILVRAGTILTVSDPKVQTLRHANHPNITSIDKCSVYHIWAWPDSNNNGFGRDWQGNFFNISNTRSSQGKIGITIESAVTSGNYTQVVGQIAINPPGVPGMVQYADGTNLTLLNSWQEVVTWGSSNVYFYSVTTRILWLSIPNGHLFVDVFYS</sequence>
<dbReference type="PANTHER" id="PTHR46959:SF2">
    <property type="entry name" value="SULFOQUINOVOSIDASE"/>
    <property type="match status" value="1"/>
</dbReference>
<dbReference type="InterPro" id="IPR025887">
    <property type="entry name" value="Glyco_hydro_31_N_dom"/>
</dbReference>
<feature type="domain" description="Glycoside hydrolase family 31 TIM barrel" evidence="4">
    <location>
        <begin position="279"/>
        <end position="605"/>
    </location>
</feature>
<evidence type="ECO:0000313" key="8">
    <source>
        <dbReference type="Proteomes" id="UP001347796"/>
    </source>
</evidence>
<dbReference type="SUPFAM" id="SSF51445">
    <property type="entry name" value="(Trans)glycosidases"/>
    <property type="match status" value="1"/>
</dbReference>
<dbReference type="InterPro" id="IPR052990">
    <property type="entry name" value="Sulfoquinovosidase_GH31"/>
</dbReference>
<dbReference type="Pfam" id="PF13802">
    <property type="entry name" value="Gal_mutarotas_2"/>
    <property type="match status" value="1"/>
</dbReference>
<dbReference type="Gene3D" id="3.20.20.80">
    <property type="entry name" value="Glycosidases"/>
    <property type="match status" value="1"/>
</dbReference>
<organism evidence="7 8">
    <name type="scientific">Patella caerulea</name>
    <name type="common">Rayed Mediterranean limpet</name>
    <dbReference type="NCBI Taxonomy" id="87958"/>
    <lineage>
        <taxon>Eukaryota</taxon>
        <taxon>Metazoa</taxon>
        <taxon>Spiralia</taxon>
        <taxon>Lophotrochozoa</taxon>
        <taxon>Mollusca</taxon>
        <taxon>Gastropoda</taxon>
        <taxon>Patellogastropoda</taxon>
        <taxon>Patelloidea</taxon>
        <taxon>Patellidae</taxon>
        <taxon>Patella</taxon>
    </lineage>
</organism>
<dbReference type="InterPro" id="IPR013780">
    <property type="entry name" value="Glyco_hydro_b"/>
</dbReference>
<dbReference type="GO" id="GO:0005975">
    <property type="term" value="P:carbohydrate metabolic process"/>
    <property type="evidence" value="ECO:0007669"/>
    <property type="project" value="InterPro"/>
</dbReference>
<dbReference type="CDD" id="cd14752">
    <property type="entry name" value="GH31_N"/>
    <property type="match status" value="1"/>
</dbReference>
<dbReference type="SUPFAM" id="SSF74650">
    <property type="entry name" value="Galactose mutarotase-like"/>
    <property type="match status" value="1"/>
</dbReference>
<feature type="signal peptide" evidence="3">
    <location>
        <begin position="1"/>
        <end position="19"/>
    </location>
</feature>
<evidence type="ECO:0008006" key="9">
    <source>
        <dbReference type="Google" id="ProtNLM"/>
    </source>
</evidence>
<dbReference type="Gene3D" id="2.60.40.1180">
    <property type="entry name" value="Golgi alpha-mannosidase II"/>
    <property type="match status" value="1"/>
</dbReference>
<dbReference type="Gene3D" id="2.60.40.1760">
    <property type="entry name" value="glycosyl hydrolase (family 31)"/>
    <property type="match status" value="1"/>
</dbReference>
<keyword evidence="2" id="KW-0326">Glycosidase</keyword>
<evidence type="ECO:0000313" key="7">
    <source>
        <dbReference type="EMBL" id="KAK6186066.1"/>
    </source>
</evidence>
<evidence type="ECO:0000256" key="1">
    <source>
        <dbReference type="ARBA" id="ARBA00007806"/>
    </source>
</evidence>
<evidence type="ECO:0000256" key="3">
    <source>
        <dbReference type="SAM" id="SignalP"/>
    </source>
</evidence>
<dbReference type="SUPFAM" id="SSF51011">
    <property type="entry name" value="Glycosyl hydrolase domain"/>
    <property type="match status" value="1"/>
</dbReference>
<protein>
    <recommendedName>
        <fullName evidence="9">Glycoside hydrolase family 31 N-terminal domain-containing protein</fullName>
    </recommendedName>
</protein>
<dbReference type="Pfam" id="PF01055">
    <property type="entry name" value="Glyco_hydro_31_2nd"/>
    <property type="match status" value="1"/>
</dbReference>
<evidence type="ECO:0000259" key="5">
    <source>
        <dbReference type="Pfam" id="PF13802"/>
    </source>
</evidence>
<keyword evidence="2" id="KW-0378">Hydrolase</keyword>
<feature type="domain" description="Glycosyl hydrolase family 31 C-terminal" evidence="6">
    <location>
        <begin position="613"/>
        <end position="714"/>
    </location>
</feature>
<proteinExistence type="inferred from homology"/>
<accession>A0AAN8JZ84</accession>
<dbReference type="PANTHER" id="PTHR46959">
    <property type="entry name" value="SULFOQUINOVOSIDASE"/>
    <property type="match status" value="1"/>
</dbReference>
<dbReference type="InterPro" id="IPR011013">
    <property type="entry name" value="Gal_mutarotase_sf_dom"/>
</dbReference>
<keyword evidence="3" id="KW-0732">Signal</keyword>
<evidence type="ECO:0000259" key="6">
    <source>
        <dbReference type="Pfam" id="PF21365"/>
    </source>
</evidence>
<dbReference type="Pfam" id="PF21365">
    <property type="entry name" value="Glyco_hydro_31_3rd"/>
    <property type="match status" value="1"/>
</dbReference>
<comment type="caution">
    <text evidence="7">The sequence shown here is derived from an EMBL/GenBank/DDBJ whole genome shotgun (WGS) entry which is preliminary data.</text>
</comment>
<dbReference type="GO" id="GO:0090599">
    <property type="term" value="F:alpha-glucosidase activity"/>
    <property type="evidence" value="ECO:0007669"/>
    <property type="project" value="UniProtKB-ARBA"/>
</dbReference>
<evidence type="ECO:0000256" key="2">
    <source>
        <dbReference type="RuleBase" id="RU361185"/>
    </source>
</evidence>
<gene>
    <name evidence="7" type="ORF">SNE40_008173</name>
</gene>
<dbReference type="InterPro" id="IPR048395">
    <property type="entry name" value="Glyco_hydro_31_C"/>
</dbReference>
<dbReference type="GO" id="GO:0030246">
    <property type="term" value="F:carbohydrate binding"/>
    <property type="evidence" value="ECO:0007669"/>
    <property type="project" value="InterPro"/>
</dbReference>